<evidence type="ECO:0000313" key="1">
    <source>
        <dbReference type="EMBL" id="KAH9330838.1"/>
    </source>
</evidence>
<reference evidence="1 2" key="1">
    <citation type="journal article" date="2021" name="Nat. Plants">
        <title>The Taxus genome provides insights into paclitaxel biosynthesis.</title>
        <authorList>
            <person name="Xiong X."/>
            <person name="Gou J."/>
            <person name="Liao Q."/>
            <person name="Li Y."/>
            <person name="Zhou Q."/>
            <person name="Bi G."/>
            <person name="Li C."/>
            <person name="Du R."/>
            <person name="Wang X."/>
            <person name="Sun T."/>
            <person name="Guo L."/>
            <person name="Liang H."/>
            <person name="Lu P."/>
            <person name="Wu Y."/>
            <person name="Zhang Z."/>
            <person name="Ro D.K."/>
            <person name="Shang Y."/>
            <person name="Huang S."/>
            <person name="Yan J."/>
        </authorList>
    </citation>
    <scope>NUCLEOTIDE SEQUENCE [LARGE SCALE GENOMIC DNA]</scope>
    <source>
        <strain evidence="1">Ta-2019</strain>
    </source>
</reference>
<dbReference type="Proteomes" id="UP000824469">
    <property type="component" value="Unassembled WGS sequence"/>
</dbReference>
<accession>A0AA38GYF2</accession>
<protein>
    <submittedName>
        <fullName evidence="1">Uncharacterized protein</fullName>
    </submittedName>
</protein>
<feature type="non-terminal residue" evidence="1">
    <location>
        <position position="1"/>
    </location>
</feature>
<keyword evidence="2" id="KW-1185">Reference proteome</keyword>
<dbReference type="EMBL" id="JAHRHJ020000001">
    <property type="protein sequence ID" value="KAH9330838.1"/>
    <property type="molecule type" value="Genomic_DNA"/>
</dbReference>
<dbReference type="AlphaFoldDB" id="A0AA38GYF2"/>
<comment type="caution">
    <text evidence="1">The sequence shown here is derived from an EMBL/GenBank/DDBJ whole genome shotgun (WGS) entry which is preliminary data.</text>
</comment>
<organism evidence="1 2">
    <name type="scientific">Taxus chinensis</name>
    <name type="common">Chinese yew</name>
    <name type="synonym">Taxus wallichiana var. chinensis</name>
    <dbReference type="NCBI Taxonomy" id="29808"/>
    <lineage>
        <taxon>Eukaryota</taxon>
        <taxon>Viridiplantae</taxon>
        <taxon>Streptophyta</taxon>
        <taxon>Embryophyta</taxon>
        <taxon>Tracheophyta</taxon>
        <taxon>Spermatophyta</taxon>
        <taxon>Pinopsida</taxon>
        <taxon>Pinidae</taxon>
        <taxon>Conifers II</taxon>
        <taxon>Cupressales</taxon>
        <taxon>Taxaceae</taxon>
        <taxon>Taxus</taxon>
    </lineage>
</organism>
<sequence>TLTQMRHFCTAFPTEICHKLKWKYPTKQKAGHRSVMLMLISASCMFSRWPSSIQAVSFGGCSPHWVNHVS</sequence>
<proteinExistence type="predicted"/>
<gene>
    <name evidence="1" type="ORF">KI387_002946</name>
</gene>
<name>A0AA38GYF2_TAXCH</name>
<feature type="non-terminal residue" evidence="1">
    <location>
        <position position="70"/>
    </location>
</feature>
<evidence type="ECO:0000313" key="2">
    <source>
        <dbReference type="Proteomes" id="UP000824469"/>
    </source>
</evidence>